<accession>A0A0J8RM33</accession>
<dbReference type="VEuPathDB" id="FungiDB:CIHG_02802"/>
<proteinExistence type="predicted"/>
<gene>
    <name evidence="2" type="ORF">CIHG_02802</name>
</gene>
<evidence type="ECO:0000313" key="2">
    <source>
        <dbReference type="EMBL" id="KMU85019.1"/>
    </source>
</evidence>
<dbReference type="OrthoDB" id="514070at2759"/>
<organism evidence="2 3">
    <name type="scientific">Coccidioides immitis H538.4</name>
    <dbReference type="NCBI Taxonomy" id="396776"/>
    <lineage>
        <taxon>Eukaryota</taxon>
        <taxon>Fungi</taxon>
        <taxon>Dikarya</taxon>
        <taxon>Ascomycota</taxon>
        <taxon>Pezizomycotina</taxon>
        <taxon>Eurotiomycetes</taxon>
        <taxon>Eurotiomycetidae</taxon>
        <taxon>Onygenales</taxon>
        <taxon>Onygenaceae</taxon>
        <taxon>Coccidioides</taxon>
    </lineage>
</organism>
<dbReference type="STRING" id="396776.A0A0J8RM33"/>
<feature type="compositionally biased region" description="Polar residues" evidence="1">
    <location>
        <begin position="77"/>
        <end position="98"/>
    </location>
</feature>
<evidence type="ECO:0000256" key="1">
    <source>
        <dbReference type="SAM" id="MobiDB-lite"/>
    </source>
</evidence>
<sequence length="439" mass="47289">MLALTQASLLVFRSLNNGLRGSAELKLRPWINHSTVAAFSVLMPVHNAQETRNSQGGCPARSAQNDETNAIFGLRNSPMQNGDYSRGSSNTTLSQSRIEGSPRACHSKGQRPSGFQSTQLQTIFNNAKIAKQVSNGAKRAVKKRSADGDLTRSTPKRSRRTQGPEGLATPAQLESSLAISISTDADAISETIVVTNRAPLVLAFAFVLLKYTMPEQPISSRLSLAQAVVSANSRSKAAKLGIEKGPSAEEEGWAKGQPSVKVLGREISVLKRLGYFGDPEGEDGGSQASSITLPEEAKVSENSPSLWGLDLEALRKSNGPVLPGASRGQSSILPIYRPESARDYLLKSFSFDEQDSSVAQSKKRGNPAEMGSNQEKCLGLLLGAVDLLCTSWSSTLSKYELDRRAWAWYLKVRPDVQAGPAGWGQKGRVHLSDILALRK</sequence>
<dbReference type="Proteomes" id="UP000054563">
    <property type="component" value="Unassembled WGS sequence"/>
</dbReference>
<dbReference type="AlphaFoldDB" id="A0A0J8RM33"/>
<reference evidence="3" key="1">
    <citation type="journal article" date="2010" name="Genome Res.">
        <title>Population genomic sequencing of Coccidioides fungi reveals recent hybridization and transposon control.</title>
        <authorList>
            <person name="Neafsey D.E."/>
            <person name="Barker B.M."/>
            <person name="Sharpton T.J."/>
            <person name="Stajich J.E."/>
            <person name="Park D.J."/>
            <person name="Whiston E."/>
            <person name="Hung C.-Y."/>
            <person name="McMahan C."/>
            <person name="White J."/>
            <person name="Sykes S."/>
            <person name="Heiman D."/>
            <person name="Young S."/>
            <person name="Zeng Q."/>
            <person name="Abouelleil A."/>
            <person name="Aftuck L."/>
            <person name="Bessette D."/>
            <person name="Brown A."/>
            <person name="FitzGerald M."/>
            <person name="Lui A."/>
            <person name="Macdonald J.P."/>
            <person name="Priest M."/>
            <person name="Orbach M.J."/>
            <person name="Galgiani J.N."/>
            <person name="Kirkland T.N."/>
            <person name="Cole G.T."/>
            <person name="Birren B.W."/>
            <person name="Henn M.R."/>
            <person name="Taylor J.W."/>
            <person name="Rounsley S.D."/>
        </authorList>
    </citation>
    <scope>NUCLEOTIDE SEQUENCE [LARGE SCALE GENOMIC DNA]</scope>
    <source>
        <strain evidence="3">H538.4</strain>
    </source>
</reference>
<dbReference type="EMBL" id="DS016987">
    <property type="protein sequence ID" value="KMU85019.1"/>
    <property type="molecule type" value="Genomic_DNA"/>
</dbReference>
<dbReference type="eggNOG" id="KOG3299">
    <property type="taxonomic scope" value="Eukaryota"/>
</dbReference>
<feature type="region of interest" description="Disordered" evidence="1">
    <location>
        <begin position="74"/>
        <end position="118"/>
    </location>
</feature>
<protein>
    <submittedName>
        <fullName evidence="2">Uncharacterized protein</fullName>
    </submittedName>
</protein>
<name>A0A0J8RM33_COCIT</name>
<feature type="region of interest" description="Disordered" evidence="1">
    <location>
        <begin position="134"/>
        <end position="170"/>
    </location>
</feature>
<feature type="region of interest" description="Disordered" evidence="1">
    <location>
        <begin position="278"/>
        <end position="297"/>
    </location>
</feature>
<evidence type="ECO:0000313" key="3">
    <source>
        <dbReference type="Proteomes" id="UP000054563"/>
    </source>
</evidence>